<sequence length="313" mass="35839">MQSLFTLKFSSIKPIVLCSQFLKQRLVSVHAEQVDRWLAAGMVRLNGQPIIEDCVCGKGDRLELDIPDHQEAQVDDNWQLVWESDELMAINKPPLLPVSRTTRNLYMTLISLVRRQTPYPDAQLLHRLDTETSGLILLAKNREADRKWKPQLAKLIRRKVYQAWVHGSPNWDHLLMECELSEKAGSDIRSQVYVVEPQSDSQYLKPRPSKTEFLVLQRAGSKSLIQCELFTGRKHQIRAQLAHLGHPIIGDKIYSHDGAYYLKRLDQVLTSKDFEALGAPYHMLSASLLEIALEDKTVIVEIGAARFHEMNPR</sequence>
<dbReference type="OrthoDB" id="9807829at2"/>
<dbReference type="Pfam" id="PF00849">
    <property type="entry name" value="PseudoU_synth_2"/>
    <property type="match status" value="1"/>
</dbReference>
<protein>
    <recommendedName>
        <fullName evidence="2">Pseudouridine synthase RsuA/RluA-like domain-containing protein</fullName>
    </recommendedName>
</protein>
<dbReference type="GO" id="GO:0140098">
    <property type="term" value="F:catalytic activity, acting on RNA"/>
    <property type="evidence" value="ECO:0007669"/>
    <property type="project" value="UniProtKB-ARBA"/>
</dbReference>
<gene>
    <name evidence="3" type="ORF">MED92_04904</name>
</gene>
<dbReference type="Gene3D" id="3.30.2350.10">
    <property type="entry name" value="Pseudouridine synthase"/>
    <property type="match status" value="1"/>
</dbReference>
<dbReference type="GO" id="GO:0009982">
    <property type="term" value="F:pseudouridine synthase activity"/>
    <property type="evidence" value="ECO:0007669"/>
    <property type="project" value="InterPro"/>
</dbReference>
<feature type="domain" description="Pseudouridine synthase RsuA/RluA-like" evidence="2">
    <location>
        <begin position="87"/>
        <end position="243"/>
    </location>
</feature>
<comment type="similarity">
    <text evidence="1">Belongs to the pseudouridine synthase RluA family.</text>
</comment>
<dbReference type="InterPro" id="IPR006224">
    <property type="entry name" value="PsdUridine_synth_RluA-like_CS"/>
</dbReference>
<dbReference type="InterPro" id="IPR020103">
    <property type="entry name" value="PsdUridine_synth_cat_dom_sf"/>
</dbReference>
<dbReference type="InterPro" id="IPR006145">
    <property type="entry name" value="PsdUridine_synth_RsuA/RluA"/>
</dbReference>
<dbReference type="InterPro" id="IPR050188">
    <property type="entry name" value="RluA_PseudoU_synthase"/>
</dbReference>
<dbReference type="PROSITE" id="PS01129">
    <property type="entry name" value="PSI_RLU"/>
    <property type="match status" value="1"/>
</dbReference>
<dbReference type="SUPFAM" id="SSF55120">
    <property type="entry name" value="Pseudouridine synthase"/>
    <property type="match status" value="1"/>
</dbReference>
<dbReference type="PANTHER" id="PTHR21600">
    <property type="entry name" value="MITOCHONDRIAL RNA PSEUDOURIDINE SYNTHASE"/>
    <property type="match status" value="1"/>
</dbReference>
<dbReference type="EMBL" id="AAOW01000010">
    <property type="protein sequence ID" value="EAR61165.1"/>
    <property type="molecule type" value="Genomic_DNA"/>
</dbReference>
<dbReference type="GO" id="GO:0003723">
    <property type="term" value="F:RNA binding"/>
    <property type="evidence" value="ECO:0007669"/>
    <property type="project" value="InterPro"/>
</dbReference>
<evidence type="ECO:0000259" key="2">
    <source>
        <dbReference type="Pfam" id="PF00849"/>
    </source>
</evidence>
<comment type="caution">
    <text evidence="3">The sequence shown here is derived from an EMBL/GenBank/DDBJ whole genome shotgun (WGS) entry which is preliminary data.</text>
</comment>
<organism evidence="3 4">
    <name type="scientific">Neptuniibacter caesariensis</name>
    <dbReference type="NCBI Taxonomy" id="207954"/>
    <lineage>
        <taxon>Bacteria</taxon>
        <taxon>Pseudomonadati</taxon>
        <taxon>Pseudomonadota</taxon>
        <taxon>Gammaproteobacteria</taxon>
        <taxon>Oceanospirillales</taxon>
        <taxon>Oceanospirillaceae</taxon>
        <taxon>Neptuniibacter</taxon>
    </lineage>
</organism>
<reference evidence="3 4" key="1">
    <citation type="submission" date="2006-02" db="EMBL/GenBank/DDBJ databases">
        <authorList>
            <person name="Pinhassi J."/>
            <person name="Pedros-Alio C."/>
            <person name="Ferriera S."/>
            <person name="Johnson J."/>
            <person name="Kravitz S."/>
            <person name="Halpern A."/>
            <person name="Remington K."/>
            <person name="Beeson K."/>
            <person name="Tran B."/>
            <person name="Rogers Y.-H."/>
            <person name="Friedman R."/>
            <person name="Venter J.C."/>
        </authorList>
    </citation>
    <scope>NUCLEOTIDE SEQUENCE [LARGE SCALE GENOMIC DNA]</scope>
    <source>
        <strain evidence="3 4">MED92</strain>
    </source>
</reference>
<dbReference type="PANTHER" id="PTHR21600:SF87">
    <property type="entry name" value="RNA PSEUDOURIDYLATE SYNTHASE DOMAIN-CONTAINING PROTEIN 1"/>
    <property type="match status" value="1"/>
</dbReference>
<dbReference type="RefSeq" id="WP_007021447.1">
    <property type="nucleotide sequence ID" value="NZ_CH724126.1"/>
</dbReference>
<name>A0A7U8GSK1_NEPCE</name>
<dbReference type="CDD" id="cd02869">
    <property type="entry name" value="PseudoU_synth_RluA_like"/>
    <property type="match status" value="1"/>
</dbReference>
<evidence type="ECO:0000256" key="1">
    <source>
        <dbReference type="ARBA" id="ARBA00010876"/>
    </source>
</evidence>
<keyword evidence="4" id="KW-1185">Reference proteome</keyword>
<evidence type="ECO:0000313" key="3">
    <source>
        <dbReference type="EMBL" id="EAR61165.1"/>
    </source>
</evidence>
<evidence type="ECO:0000313" key="4">
    <source>
        <dbReference type="Proteomes" id="UP000002171"/>
    </source>
</evidence>
<dbReference type="AlphaFoldDB" id="A0A7U8GSK1"/>
<dbReference type="GO" id="GO:0000455">
    <property type="term" value="P:enzyme-directed rRNA pseudouridine synthesis"/>
    <property type="evidence" value="ECO:0007669"/>
    <property type="project" value="TreeGrafter"/>
</dbReference>
<dbReference type="Proteomes" id="UP000002171">
    <property type="component" value="Unassembled WGS sequence"/>
</dbReference>
<proteinExistence type="inferred from homology"/>
<accession>A0A7U8GSK1</accession>